<name>A0A8C5T8E2_9PASS</name>
<evidence type="ECO:0000256" key="8">
    <source>
        <dbReference type="ARBA" id="ARBA00023212"/>
    </source>
</evidence>
<dbReference type="OrthoDB" id="262535at2759"/>
<dbReference type="InterPro" id="IPR019184">
    <property type="entry name" value="Uncharacterised_TM-17"/>
</dbReference>
<proteinExistence type="predicted"/>
<dbReference type="PANTHER" id="PTHR13531:SF5">
    <property type="entry name" value="TRANSMEMBRANE PROTEIN 216"/>
    <property type="match status" value="1"/>
</dbReference>
<keyword evidence="8" id="KW-0206">Cytoskeleton</keyword>
<protein>
    <recommendedName>
        <fullName evidence="11">Transmembrane protein 216</fullName>
    </recommendedName>
</protein>
<comment type="function">
    <text evidence="10">Part of the tectonic-like complex which is required for tissue-specific ciliogenesis and may regulate ciliary membrane composition.</text>
</comment>
<sequence>MVLLFLNGWYSATYFLLEAFVFVYKVLLLPYPVSNLVLDVVLLLLYLGIEATRIFFGSKGNLCQRKVPLSLSLALTVPAAVLAVYYLLLQTYSLRLEAFLSAILLLFYGLELLLSLLACSLGGNAAVGNVGIEERVTPGPAPAPFPQLLEGEGAKEEHGTLSRQGDGDRSVPKQSRGRHMAPDPGIGSCASLKPPSCTGRALSPPFPSGLGRAHKPPSME</sequence>
<feature type="transmembrane region" description="Helical" evidence="13">
    <location>
        <begin position="99"/>
        <end position="119"/>
    </location>
</feature>
<evidence type="ECO:0000256" key="13">
    <source>
        <dbReference type="SAM" id="Phobius"/>
    </source>
</evidence>
<evidence type="ECO:0000256" key="6">
    <source>
        <dbReference type="ARBA" id="ARBA00022989"/>
    </source>
</evidence>
<evidence type="ECO:0000256" key="11">
    <source>
        <dbReference type="ARBA" id="ARBA00039543"/>
    </source>
</evidence>
<reference evidence="14" key="1">
    <citation type="submission" date="2025-08" db="UniProtKB">
        <authorList>
            <consortium name="Ensembl"/>
        </authorList>
    </citation>
    <scope>IDENTIFICATION</scope>
</reference>
<feature type="compositionally biased region" description="Basic and acidic residues" evidence="12">
    <location>
        <begin position="154"/>
        <end position="171"/>
    </location>
</feature>
<accession>A0A8C5T8E2</accession>
<evidence type="ECO:0000256" key="1">
    <source>
        <dbReference type="ARBA" id="ARBA00004120"/>
    </source>
</evidence>
<evidence type="ECO:0000256" key="5">
    <source>
        <dbReference type="ARBA" id="ARBA00022794"/>
    </source>
</evidence>
<comment type="subcellular location">
    <subcellularLocation>
        <location evidence="1">Cytoplasm</location>
        <location evidence="1">Cytoskeleton</location>
        <location evidence="1">Cilium basal body</location>
    </subcellularLocation>
    <subcellularLocation>
        <location evidence="2">Membrane</location>
        <topology evidence="2">Multi-pass membrane protein</topology>
    </subcellularLocation>
</comment>
<reference evidence="14" key="2">
    <citation type="submission" date="2025-09" db="UniProtKB">
        <authorList>
            <consortium name="Ensembl"/>
        </authorList>
    </citation>
    <scope>IDENTIFICATION</scope>
</reference>
<keyword evidence="5" id="KW-0970">Cilium biogenesis/degradation</keyword>
<dbReference type="PANTHER" id="PTHR13531">
    <property type="entry name" value="GEO07735P1-RELATED-RELATED"/>
    <property type="match status" value="1"/>
</dbReference>
<keyword evidence="6 13" id="KW-1133">Transmembrane helix</keyword>
<dbReference type="GO" id="GO:1905515">
    <property type="term" value="P:non-motile cilium assembly"/>
    <property type="evidence" value="ECO:0007669"/>
    <property type="project" value="TreeGrafter"/>
</dbReference>
<dbReference type="Ensembl" id="ENSMCST00000004351.1">
    <property type="protein sequence ID" value="ENSMCSP00000004253.1"/>
    <property type="gene ID" value="ENSMCSG00000003038.1"/>
</dbReference>
<keyword evidence="15" id="KW-1185">Reference proteome</keyword>
<feature type="transmembrane region" description="Helical" evidence="13">
    <location>
        <begin position="12"/>
        <end position="31"/>
    </location>
</feature>
<dbReference type="Pfam" id="PF09799">
    <property type="entry name" value="Transmemb_17"/>
    <property type="match status" value="1"/>
</dbReference>
<dbReference type="AlphaFoldDB" id="A0A8C5T8E2"/>
<evidence type="ECO:0000313" key="14">
    <source>
        <dbReference type="Ensembl" id="ENSMCSP00000004253.1"/>
    </source>
</evidence>
<evidence type="ECO:0000256" key="3">
    <source>
        <dbReference type="ARBA" id="ARBA00022490"/>
    </source>
</evidence>
<dbReference type="GO" id="GO:0016020">
    <property type="term" value="C:membrane"/>
    <property type="evidence" value="ECO:0007669"/>
    <property type="project" value="UniProtKB-SubCell"/>
</dbReference>
<keyword evidence="3" id="KW-0963">Cytoplasm</keyword>
<feature type="region of interest" description="Disordered" evidence="12">
    <location>
        <begin position="154"/>
        <end position="220"/>
    </location>
</feature>
<evidence type="ECO:0000256" key="9">
    <source>
        <dbReference type="ARBA" id="ARBA00023273"/>
    </source>
</evidence>
<evidence type="ECO:0000313" key="15">
    <source>
        <dbReference type="Proteomes" id="UP000694560"/>
    </source>
</evidence>
<feature type="transmembrane region" description="Helical" evidence="13">
    <location>
        <begin position="68"/>
        <end position="87"/>
    </location>
</feature>
<evidence type="ECO:0000256" key="4">
    <source>
        <dbReference type="ARBA" id="ARBA00022692"/>
    </source>
</evidence>
<evidence type="ECO:0000256" key="10">
    <source>
        <dbReference type="ARBA" id="ARBA00037712"/>
    </source>
</evidence>
<keyword evidence="7 13" id="KW-0472">Membrane</keyword>
<keyword evidence="4 13" id="KW-0812">Transmembrane</keyword>
<organism evidence="14 15">
    <name type="scientific">Malurus cyaneus samueli</name>
    <dbReference type="NCBI Taxonomy" id="2593467"/>
    <lineage>
        <taxon>Eukaryota</taxon>
        <taxon>Metazoa</taxon>
        <taxon>Chordata</taxon>
        <taxon>Craniata</taxon>
        <taxon>Vertebrata</taxon>
        <taxon>Euteleostomi</taxon>
        <taxon>Archelosauria</taxon>
        <taxon>Archosauria</taxon>
        <taxon>Dinosauria</taxon>
        <taxon>Saurischia</taxon>
        <taxon>Theropoda</taxon>
        <taxon>Coelurosauria</taxon>
        <taxon>Aves</taxon>
        <taxon>Neognathae</taxon>
        <taxon>Neoaves</taxon>
        <taxon>Telluraves</taxon>
        <taxon>Australaves</taxon>
        <taxon>Passeriformes</taxon>
        <taxon>Meliphagoidea</taxon>
        <taxon>Maluridae</taxon>
        <taxon>Malurus</taxon>
    </lineage>
</organism>
<evidence type="ECO:0000256" key="7">
    <source>
        <dbReference type="ARBA" id="ARBA00023136"/>
    </source>
</evidence>
<evidence type="ECO:0000256" key="2">
    <source>
        <dbReference type="ARBA" id="ARBA00004141"/>
    </source>
</evidence>
<evidence type="ECO:0000256" key="12">
    <source>
        <dbReference type="SAM" id="MobiDB-lite"/>
    </source>
</evidence>
<dbReference type="GO" id="GO:0035869">
    <property type="term" value="C:ciliary transition zone"/>
    <property type="evidence" value="ECO:0007669"/>
    <property type="project" value="TreeGrafter"/>
</dbReference>
<keyword evidence="9" id="KW-0966">Cell projection</keyword>
<dbReference type="Proteomes" id="UP000694560">
    <property type="component" value="Unplaced"/>
</dbReference>